<feature type="transmembrane region" description="Helical" evidence="1">
    <location>
        <begin position="77"/>
        <end position="105"/>
    </location>
</feature>
<evidence type="ECO:0000313" key="3">
    <source>
        <dbReference type="Proteomes" id="UP001408356"/>
    </source>
</evidence>
<dbReference type="Proteomes" id="UP001408356">
    <property type="component" value="Unassembled WGS sequence"/>
</dbReference>
<protein>
    <submittedName>
        <fullName evidence="2">Uncharacterized protein</fullName>
    </submittedName>
</protein>
<dbReference type="EMBL" id="JARVKF010000410">
    <property type="protein sequence ID" value="KAK9415969.1"/>
    <property type="molecule type" value="Genomic_DNA"/>
</dbReference>
<keyword evidence="1" id="KW-0812">Transmembrane</keyword>
<evidence type="ECO:0000313" key="2">
    <source>
        <dbReference type="EMBL" id="KAK9415969.1"/>
    </source>
</evidence>
<gene>
    <name evidence="2" type="ORF">SUNI508_09929</name>
</gene>
<evidence type="ECO:0000256" key="1">
    <source>
        <dbReference type="SAM" id="Phobius"/>
    </source>
</evidence>
<accession>A0ABR2UMU8</accession>
<keyword evidence="1" id="KW-0472">Membrane</keyword>
<name>A0ABR2UMU8_9PEZI</name>
<comment type="caution">
    <text evidence="2">The sequence shown here is derived from an EMBL/GenBank/DDBJ whole genome shotgun (WGS) entry which is preliminary data.</text>
</comment>
<keyword evidence="3" id="KW-1185">Reference proteome</keyword>
<sequence length="130" mass="14245">MRTTLPAAAIPMESLCPHTPGTLEAQPIDEELTVAGENLPRSGDNFRVQFDRGLSSSRKDNNIMGLMIAGRILLRGLSYIAIALLGLGVGVLMLAFIVVFMYGALMWIKVAGYLLGIVDYEVVTKMSWWN</sequence>
<proteinExistence type="predicted"/>
<keyword evidence="1" id="KW-1133">Transmembrane helix</keyword>
<reference evidence="2 3" key="1">
    <citation type="journal article" date="2024" name="J. Plant Pathol.">
        <title>Sequence and assembly of the genome of Seiridium unicorne, isolate CBS 538.82, causal agent of cypress canker disease.</title>
        <authorList>
            <person name="Scali E."/>
            <person name="Rocca G.D."/>
            <person name="Danti R."/>
            <person name="Garbelotto M."/>
            <person name="Barberini S."/>
            <person name="Baroncelli R."/>
            <person name="Emiliani G."/>
        </authorList>
    </citation>
    <scope>NUCLEOTIDE SEQUENCE [LARGE SCALE GENOMIC DNA]</scope>
    <source>
        <strain evidence="2 3">BM-138-508</strain>
    </source>
</reference>
<organism evidence="2 3">
    <name type="scientific">Seiridium unicorne</name>
    <dbReference type="NCBI Taxonomy" id="138068"/>
    <lineage>
        <taxon>Eukaryota</taxon>
        <taxon>Fungi</taxon>
        <taxon>Dikarya</taxon>
        <taxon>Ascomycota</taxon>
        <taxon>Pezizomycotina</taxon>
        <taxon>Sordariomycetes</taxon>
        <taxon>Xylariomycetidae</taxon>
        <taxon>Amphisphaeriales</taxon>
        <taxon>Sporocadaceae</taxon>
        <taxon>Seiridium</taxon>
    </lineage>
</organism>